<dbReference type="SUPFAM" id="SSF47413">
    <property type="entry name" value="lambda repressor-like DNA-binding domains"/>
    <property type="match status" value="1"/>
</dbReference>
<dbReference type="Pfam" id="PF00356">
    <property type="entry name" value="LacI"/>
    <property type="match status" value="1"/>
</dbReference>
<dbReference type="InterPro" id="IPR000843">
    <property type="entry name" value="HTH_LacI"/>
</dbReference>
<dbReference type="SUPFAM" id="SSF53822">
    <property type="entry name" value="Periplasmic binding protein-like I"/>
    <property type="match status" value="1"/>
</dbReference>
<feature type="domain" description="HTH lacI-type" evidence="4">
    <location>
        <begin position="6"/>
        <end position="63"/>
    </location>
</feature>
<evidence type="ECO:0000313" key="6">
    <source>
        <dbReference type="Proteomes" id="UP001597560"/>
    </source>
</evidence>
<accession>A0ABW6AZ77</accession>
<dbReference type="InterPro" id="IPR028082">
    <property type="entry name" value="Peripla_BP_I"/>
</dbReference>
<dbReference type="Pfam" id="PF13377">
    <property type="entry name" value="Peripla_BP_3"/>
    <property type="match status" value="1"/>
</dbReference>
<gene>
    <name evidence="5" type="ORF">ACFS6J_11240</name>
</gene>
<dbReference type="CDD" id="cd19977">
    <property type="entry name" value="PBP1_EndR-like"/>
    <property type="match status" value="1"/>
</dbReference>
<evidence type="ECO:0000313" key="5">
    <source>
        <dbReference type="EMBL" id="MFD2962362.1"/>
    </source>
</evidence>
<protein>
    <submittedName>
        <fullName evidence="5">LacI family DNA-binding transcriptional regulator</fullName>
    </submittedName>
</protein>
<dbReference type="EMBL" id="JBHUPA010000007">
    <property type="protein sequence ID" value="MFD2962362.1"/>
    <property type="molecule type" value="Genomic_DNA"/>
</dbReference>
<evidence type="ECO:0000256" key="3">
    <source>
        <dbReference type="ARBA" id="ARBA00023163"/>
    </source>
</evidence>
<evidence type="ECO:0000256" key="2">
    <source>
        <dbReference type="ARBA" id="ARBA00023125"/>
    </source>
</evidence>
<dbReference type="PROSITE" id="PS50932">
    <property type="entry name" value="HTH_LACI_2"/>
    <property type="match status" value="1"/>
</dbReference>
<comment type="caution">
    <text evidence="5">The sequence shown here is derived from an EMBL/GenBank/DDBJ whole genome shotgun (WGS) entry which is preliminary data.</text>
</comment>
<dbReference type="GO" id="GO:0003677">
    <property type="term" value="F:DNA binding"/>
    <property type="evidence" value="ECO:0007669"/>
    <property type="project" value="UniProtKB-KW"/>
</dbReference>
<dbReference type="PANTHER" id="PTHR30146">
    <property type="entry name" value="LACI-RELATED TRANSCRIPTIONAL REPRESSOR"/>
    <property type="match status" value="1"/>
</dbReference>
<dbReference type="Gene3D" id="3.40.50.2300">
    <property type="match status" value="2"/>
</dbReference>
<keyword evidence="6" id="KW-1185">Reference proteome</keyword>
<dbReference type="RefSeq" id="WP_377610543.1">
    <property type="nucleotide sequence ID" value="NZ_JBHUPA010000007.1"/>
</dbReference>
<keyword evidence="3" id="KW-0804">Transcription</keyword>
<dbReference type="InterPro" id="IPR010982">
    <property type="entry name" value="Lambda_DNA-bd_dom_sf"/>
</dbReference>
<dbReference type="Gene3D" id="1.10.260.40">
    <property type="entry name" value="lambda repressor-like DNA-binding domains"/>
    <property type="match status" value="1"/>
</dbReference>
<dbReference type="SMART" id="SM00354">
    <property type="entry name" value="HTH_LACI"/>
    <property type="match status" value="1"/>
</dbReference>
<keyword evidence="2 5" id="KW-0238">DNA-binding</keyword>
<dbReference type="CDD" id="cd01392">
    <property type="entry name" value="HTH_LacI"/>
    <property type="match status" value="1"/>
</dbReference>
<organism evidence="5 6">
    <name type="scientific">Olivibacter jilunii</name>
    <dbReference type="NCBI Taxonomy" id="985016"/>
    <lineage>
        <taxon>Bacteria</taxon>
        <taxon>Pseudomonadati</taxon>
        <taxon>Bacteroidota</taxon>
        <taxon>Sphingobacteriia</taxon>
        <taxon>Sphingobacteriales</taxon>
        <taxon>Sphingobacteriaceae</taxon>
        <taxon>Olivibacter</taxon>
    </lineage>
</organism>
<dbReference type="PANTHER" id="PTHR30146:SF109">
    <property type="entry name" value="HTH-TYPE TRANSCRIPTIONAL REGULATOR GALS"/>
    <property type="match status" value="1"/>
</dbReference>
<sequence length="346" mass="39323">MSKKRITISDIAKALGVSKTTVSIVLNGKAREIQISPSLEKRVLDYIRKVGYIPNQYAQGLRNGKTRIIGMLVEDISDPFFSAIARQVEERAYEMGYKIVYSSTENDTNKAKEMLEVYRNSGVDGYIIAPPPAIENEIEELLREGFPVVLFDRTLPGVATDSVLVDNFDSAYTAMKHLVAHNFQCVAFITLSSDQVQMLERERGYLQAMSEIGAPYTIKRIKYHDDKQHSIREIEEFLLTHSYVDAVFFATNYIAENGLEAIRNLKIKIPSDLGVVVFDDHNMFRLFTPSVTAISQPINEMAQQAINLVLDRLTNAKMPKQDKPVHIVLKNEFRIRESSQLRKRQS</sequence>
<evidence type="ECO:0000256" key="1">
    <source>
        <dbReference type="ARBA" id="ARBA00023015"/>
    </source>
</evidence>
<evidence type="ECO:0000259" key="4">
    <source>
        <dbReference type="PROSITE" id="PS50932"/>
    </source>
</evidence>
<name>A0ABW6AZ77_9SPHI</name>
<dbReference type="Proteomes" id="UP001597560">
    <property type="component" value="Unassembled WGS sequence"/>
</dbReference>
<proteinExistence type="predicted"/>
<dbReference type="InterPro" id="IPR046335">
    <property type="entry name" value="LacI/GalR-like_sensor"/>
</dbReference>
<reference evidence="6" key="1">
    <citation type="journal article" date="2019" name="Int. J. Syst. Evol. Microbiol.">
        <title>The Global Catalogue of Microorganisms (GCM) 10K type strain sequencing project: providing services to taxonomists for standard genome sequencing and annotation.</title>
        <authorList>
            <consortium name="The Broad Institute Genomics Platform"/>
            <consortium name="The Broad Institute Genome Sequencing Center for Infectious Disease"/>
            <person name="Wu L."/>
            <person name="Ma J."/>
        </authorList>
    </citation>
    <scope>NUCLEOTIDE SEQUENCE [LARGE SCALE GENOMIC DNA]</scope>
    <source>
        <strain evidence="6">KCTC 23098</strain>
    </source>
</reference>
<keyword evidence="1" id="KW-0805">Transcription regulation</keyword>